<evidence type="ECO:0000313" key="3">
    <source>
        <dbReference type="EMBL" id="OWP01799.1"/>
    </source>
</evidence>
<keyword evidence="1" id="KW-0472">Membrane</keyword>
<dbReference type="PANTHER" id="PTHR16861:SF10">
    <property type="entry name" value="MID2 DOMAIN-CONTAINING PROTEIN"/>
    <property type="match status" value="1"/>
</dbReference>
<dbReference type="STRING" id="503106.A0A218Z175"/>
<evidence type="ECO:0000313" key="4">
    <source>
        <dbReference type="Proteomes" id="UP000242519"/>
    </source>
</evidence>
<dbReference type="Proteomes" id="UP000242519">
    <property type="component" value="Unassembled WGS sequence"/>
</dbReference>
<proteinExistence type="predicted"/>
<accession>A0A218Z175</accession>
<feature type="transmembrane region" description="Helical" evidence="1">
    <location>
        <begin position="312"/>
        <end position="332"/>
    </location>
</feature>
<dbReference type="EMBL" id="MZNU01000258">
    <property type="protein sequence ID" value="OWP01799.1"/>
    <property type="molecule type" value="Genomic_DNA"/>
</dbReference>
<reference evidence="3 4" key="1">
    <citation type="submission" date="2017-04" db="EMBL/GenBank/DDBJ databases">
        <title>Draft genome sequence of Marssonina coronaria NL1: causal agent of apple blotch.</title>
        <authorList>
            <person name="Cheng Q."/>
        </authorList>
    </citation>
    <scope>NUCLEOTIDE SEQUENCE [LARGE SCALE GENOMIC DNA]</scope>
    <source>
        <strain evidence="3 4">NL1</strain>
    </source>
</reference>
<dbReference type="InParanoid" id="A0A218Z175"/>
<feature type="chain" id="PRO_5013392978" evidence="2">
    <location>
        <begin position="27"/>
        <end position="369"/>
    </location>
</feature>
<keyword evidence="1" id="KW-0812">Transmembrane</keyword>
<feature type="signal peptide" evidence="2">
    <location>
        <begin position="1"/>
        <end position="26"/>
    </location>
</feature>
<evidence type="ECO:0000256" key="2">
    <source>
        <dbReference type="SAM" id="SignalP"/>
    </source>
</evidence>
<keyword evidence="4" id="KW-1185">Reference proteome</keyword>
<dbReference type="OrthoDB" id="5425848at2759"/>
<keyword evidence="2" id="KW-0732">Signal</keyword>
<dbReference type="PANTHER" id="PTHR16861">
    <property type="entry name" value="GLYCOPROTEIN 38"/>
    <property type="match status" value="1"/>
</dbReference>
<keyword evidence="1" id="KW-1133">Transmembrane helix</keyword>
<evidence type="ECO:0000256" key="1">
    <source>
        <dbReference type="SAM" id="Phobius"/>
    </source>
</evidence>
<name>A0A218Z175_9HELO</name>
<protein>
    <submittedName>
        <fullName evidence="3">Uncharacterized protein</fullName>
    </submittedName>
</protein>
<gene>
    <name evidence="3" type="ORF">B2J93_493</name>
</gene>
<comment type="caution">
    <text evidence="3">The sequence shown here is derived from an EMBL/GenBank/DDBJ whole genome shotgun (WGS) entry which is preliminary data.</text>
</comment>
<organism evidence="3 4">
    <name type="scientific">Diplocarpon coronariae</name>
    <dbReference type="NCBI Taxonomy" id="2795749"/>
    <lineage>
        <taxon>Eukaryota</taxon>
        <taxon>Fungi</taxon>
        <taxon>Dikarya</taxon>
        <taxon>Ascomycota</taxon>
        <taxon>Pezizomycotina</taxon>
        <taxon>Leotiomycetes</taxon>
        <taxon>Helotiales</taxon>
        <taxon>Drepanopezizaceae</taxon>
        <taxon>Diplocarpon</taxon>
    </lineage>
</organism>
<dbReference type="AlphaFoldDB" id="A0A218Z175"/>
<sequence>MRPSQIPPSLVSLLFVVLAQTHIADAGPYPKDDLHDVGYAFLRPRECVSYCGADNQYCCTHGQGCFTNAGVAGCTATAADVAGAGAGGGYGVYTTTWTETDLVTKTATISYAVETTAAWVAPIATDVPAICTPSLGQSSCGKICCASDQRCAPEGNTCTAYSSAYLAVPTYSSPLRPTSGAISTITSITSATTTVPFQAPATASGSAFPITQKDDDDGLSAGAIAGIVVGVVAGVILLLLICFCCIVKTGFDGVLAIFGLGKKKSRSTERIKVEERYSRYGSGSASRRDAHAGWFGGSRPAKVTEKRKKDSGLGGLGMVGAGLLGLAAILGLKRKHDRKTRSTVTRSDISSTYYTDSYTGTYTGTSASK</sequence>
<feature type="transmembrane region" description="Helical" evidence="1">
    <location>
        <begin position="227"/>
        <end position="260"/>
    </location>
</feature>